<comment type="caution">
    <text evidence="3">The sequence shown here is derived from an EMBL/GenBank/DDBJ whole genome shotgun (WGS) entry which is preliminary data.</text>
</comment>
<feature type="compositionally biased region" description="Polar residues" evidence="2">
    <location>
        <begin position="123"/>
        <end position="137"/>
    </location>
</feature>
<name>A0AAW2YUB0_9EUKA</name>
<sequence>MDANNTDMRERAVGLYLKYKSVAEEFKRINALKDEHIEKLNNKVEELTHKIENETNTCEHRIQALEDEKVDLNEKIQDLTNQLEKENKLRTDLETQIQEGMDSDEINVSKMLEELSSSYHIDTTVKGHTSSSSTNGAPATKKRKTMHEEKNKPVPSGTNKSSKTLFVPDVTKDPFELAKTNSTSRKSLVWIDHFEVLREGTTSFFNSMGTNINNLFILQIPKKDFKTFDELKNIPQGTYGHNDIIFVAVSTHQKYYAYHPQGMSFVRLFCKEQEQGREQIEFVKEIAIQGHPTIKIDVDEKFIETEVERYGVLYKYLRNVLSKKNEVDLDR</sequence>
<evidence type="ECO:0000256" key="2">
    <source>
        <dbReference type="SAM" id="MobiDB-lite"/>
    </source>
</evidence>
<gene>
    <name evidence="3" type="ORF">AKO1_006816</name>
</gene>
<reference evidence="3 4" key="1">
    <citation type="submission" date="2024-03" db="EMBL/GenBank/DDBJ databases">
        <title>The Acrasis kona genome and developmental transcriptomes reveal deep origins of eukaryotic multicellular pathways.</title>
        <authorList>
            <person name="Sheikh S."/>
            <person name="Fu C.-J."/>
            <person name="Brown M.W."/>
            <person name="Baldauf S.L."/>
        </authorList>
    </citation>
    <scope>NUCLEOTIDE SEQUENCE [LARGE SCALE GENOMIC DNA]</scope>
    <source>
        <strain evidence="3 4">ATCC MYA-3509</strain>
    </source>
</reference>
<feature type="region of interest" description="Disordered" evidence="2">
    <location>
        <begin position="123"/>
        <end position="165"/>
    </location>
</feature>
<keyword evidence="1" id="KW-0175">Coiled coil</keyword>
<evidence type="ECO:0000313" key="4">
    <source>
        <dbReference type="Proteomes" id="UP001431209"/>
    </source>
</evidence>
<evidence type="ECO:0000313" key="3">
    <source>
        <dbReference type="EMBL" id="KAL0480568.1"/>
    </source>
</evidence>
<dbReference type="AlphaFoldDB" id="A0AAW2YUB0"/>
<organism evidence="3 4">
    <name type="scientific">Acrasis kona</name>
    <dbReference type="NCBI Taxonomy" id="1008807"/>
    <lineage>
        <taxon>Eukaryota</taxon>
        <taxon>Discoba</taxon>
        <taxon>Heterolobosea</taxon>
        <taxon>Tetramitia</taxon>
        <taxon>Eutetramitia</taxon>
        <taxon>Acrasidae</taxon>
        <taxon>Acrasis</taxon>
    </lineage>
</organism>
<proteinExistence type="predicted"/>
<feature type="coiled-coil region" evidence="1">
    <location>
        <begin position="30"/>
        <end position="96"/>
    </location>
</feature>
<dbReference type="Proteomes" id="UP001431209">
    <property type="component" value="Unassembled WGS sequence"/>
</dbReference>
<dbReference type="EMBL" id="JAOPGA020000668">
    <property type="protein sequence ID" value="KAL0480568.1"/>
    <property type="molecule type" value="Genomic_DNA"/>
</dbReference>
<evidence type="ECO:0000256" key="1">
    <source>
        <dbReference type="SAM" id="Coils"/>
    </source>
</evidence>
<accession>A0AAW2YUB0</accession>
<keyword evidence="4" id="KW-1185">Reference proteome</keyword>
<protein>
    <submittedName>
        <fullName evidence="3">Uncharacterized protein</fullName>
    </submittedName>
</protein>